<keyword evidence="2" id="KW-1185">Reference proteome</keyword>
<evidence type="ECO:0000313" key="2">
    <source>
        <dbReference type="Proteomes" id="UP000534783"/>
    </source>
</evidence>
<reference evidence="1 2" key="1">
    <citation type="journal article" date="2020" name="Nature">
        <title>Bacterial chemolithoautotrophy via manganese oxidation.</title>
        <authorList>
            <person name="Yu H."/>
            <person name="Leadbetter J.R."/>
        </authorList>
    </citation>
    <scope>NUCLEOTIDE SEQUENCE [LARGE SCALE GENOMIC DNA]</scope>
    <source>
        <strain evidence="1 2">Mn-1</strain>
    </source>
</reference>
<dbReference type="SUPFAM" id="SSF143880">
    <property type="entry name" value="NE0471 N-terminal domain-like"/>
    <property type="match status" value="1"/>
</dbReference>
<gene>
    <name evidence="1" type="ORF">MNODULE_15610</name>
</gene>
<dbReference type="Proteomes" id="UP000534783">
    <property type="component" value="Unassembled WGS sequence"/>
</dbReference>
<proteinExistence type="predicted"/>
<comment type="caution">
    <text evidence="1">The sequence shown here is derived from an EMBL/GenBank/DDBJ whole genome shotgun (WGS) entry which is preliminary data.</text>
</comment>
<dbReference type="Pfam" id="PF10387">
    <property type="entry name" value="DUF2442"/>
    <property type="match status" value="1"/>
</dbReference>
<organism evidence="1 2">
    <name type="scientific">Candidatus Manganitrophus noduliformans</name>
    <dbReference type="NCBI Taxonomy" id="2606439"/>
    <lineage>
        <taxon>Bacteria</taxon>
        <taxon>Pseudomonadati</taxon>
        <taxon>Nitrospirota</taxon>
        <taxon>Nitrospiria</taxon>
        <taxon>Candidatus Troglogloeales</taxon>
        <taxon>Candidatus Manganitrophaceae</taxon>
        <taxon>Candidatus Manganitrophus</taxon>
    </lineage>
</organism>
<dbReference type="AlphaFoldDB" id="A0A7X6IC69"/>
<name>A0A7X6IC69_9BACT</name>
<dbReference type="Gene3D" id="3.30.2020.10">
    <property type="entry name" value="NE0471-like N-terminal domain"/>
    <property type="match status" value="1"/>
</dbReference>
<dbReference type="InterPro" id="IPR036782">
    <property type="entry name" value="NE0471-like_N"/>
</dbReference>
<accession>A0A7X6IC69</accession>
<evidence type="ECO:0000313" key="1">
    <source>
        <dbReference type="EMBL" id="NKE72175.1"/>
    </source>
</evidence>
<dbReference type="RefSeq" id="WP_168061602.1">
    <property type="nucleotide sequence ID" value="NZ_VTOW01000003.1"/>
</dbReference>
<dbReference type="EMBL" id="VTOW01000003">
    <property type="protein sequence ID" value="NKE72175.1"/>
    <property type="molecule type" value="Genomic_DNA"/>
</dbReference>
<sequence length="98" mass="11588">MIHPIYRVRSFEILSPYTLRVEFDDNTEQTINFQPILAGELYKPLRDLTLFNQVRIDPEVHTLVWPNGADFDPATLHDWSRHIEALTERAKKWERALA</sequence>
<protein>
    <submittedName>
        <fullName evidence="1">DUF2442 domain-containing protein</fullName>
    </submittedName>
</protein>
<dbReference type="InterPro" id="IPR018841">
    <property type="entry name" value="DUF2442"/>
</dbReference>